<reference evidence="1" key="1">
    <citation type="submission" date="2021-02" db="EMBL/GenBank/DDBJ databases">
        <authorList>
            <consortium name="DOE Joint Genome Institute"/>
            <person name="Ahrendt S."/>
            <person name="Looney B.P."/>
            <person name="Miyauchi S."/>
            <person name="Morin E."/>
            <person name="Drula E."/>
            <person name="Courty P.E."/>
            <person name="Chicoki N."/>
            <person name="Fauchery L."/>
            <person name="Kohler A."/>
            <person name="Kuo A."/>
            <person name="Labutti K."/>
            <person name="Pangilinan J."/>
            <person name="Lipzen A."/>
            <person name="Riley R."/>
            <person name="Andreopoulos W."/>
            <person name="He G."/>
            <person name="Johnson J."/>
            <person name="Barry K.W."/>
            <person name="Grigoriev I.V."/>
            <person name="Nagy L."/>
            <person name="Hibbett D."/>
            <person name="Henrissat B."/>
            <person name="Matheny P.B."/>
            <person name="Labbe J."/>
            <person name="Martin F."/>
        </authorList>
    </citation>
    <scope>NUCLEOTIDE SEQUENCE</scope>
    <source>
        <strain evidence="1">EC-137</strain>
    </source>
</reference>
<organism evidence="1 2">
    <name type="scientific">Vararia minispora EC-137</name>
    <dbReference type="NCBI Taxonomy" id="1314806"/>
    <lineage>
        <taxon>Eukaryota</taxon>
        <taxon>Fungi</taxon>
        <taxon>Dikarya</taxon>
        <taxon>Basidiomycota</taxon>
        <taxon>Agaricomycotina</taxon>
        <taxon>Agaricomycetes</taxon>
        <taxon>Russulales</taxon>
        <taxon>Lachnocladiaceae</taxon>
        <taxon>Vararia</taxon>
    </lineage>
</organism>
<evidence type="ECO:0000313" key="1">
    <source>
        <dbReference type="EMBL" id="KAI0035238.1"/>
    </source>
</evidence>
<accession>A0ACB8QU74</accession>
<proteinExistence type="predicted"/>
<dbReference type="Proteomes" id="UP000814128">
    <property type="component" value="Unassembled WGS sequence"/>
</dbReference>
<feature type="non-terminal residue" evidence="1">
    <location>
        <position position="1"/>
    </location>
</feature>
<protein>
    <submittedName>
        <fullName evidence="1">Uncharacterized protein</fullName>
    </submittedName>
</protein>
<feature type="non-terminal residue" evidence="1">
    <location>
        <position position="251"/>
    </location>
</feature>
<sequence>AVKTGEIYAFYSDTRRLGINTWTPRPPESLTVALSKELDKYDQLCDIMESQLLHAVAVLQRDLNREEARMKAEADLLAAAEAAKTAAAQHSPPDVDMAPAPALAAESVSSIQSTPLASPSIHTTPSARRPSTISFSSLNRPQFAQKLDLSAAALHFSPDEIDGRPPSPVTLAPKSARPSSAGNDFSPEFMASSMLSEQPSGSNRPVDIDLTLDDVPTMESSGLGSSADRPIELDLDIDMTAMSNIDLFGDT</sequence>
<evidence type="ECO:0000313" key="2">
    <source>
        <dbReference type="Proteomes" id="UP000814128"/>
    </source>
</evidence>
<keyword evidence="2" id="KW-1185">Reference proteome</keyword>
<reference evidence="1" key="2">
    <citation type="journal article" date="2022" name="New Phytol.">
        <title>Evolutionary transition to the ectomycorrhizal habit in the genomes of a hyperdiverse lineage of mushroom-forming fungi.</title>
        <authorList>
            <person name="Looney B."/>
            <person name="Miyauchi S."/>
            <person name="Morin E."/>
            <person name="Drula E."/>
            <person name="Courty P.E."/>
            <person name="Kohler A."/>
            <person name="Kuo A."/>
            <person name="LaButti K."/>
            <person name="Pangilinan J."/>
            <person name="Lipzen A."/>
            <person name="Riley R."/>
            <person name="Andreopoulos W."/>
            <person name="He G."/>
            <person name="Johnson J."/>
            <person name="Nolan M."/>
            <person name="Tritt A."/>
            <person name="Barry K.W."/>
            <person name="Grigoriev I.V."/>
            <person name="Nagy L.G."/>
            <person name="Hibbett D."/>
            <person name="Henrissat B."/>
            <person name="Matheny P.B."/>
            <person name="Labbe J."/>
            <person name="Martin F.M."/>
        </authorList>
    </citation>
    <scope>NUCLEOTIDE SEQUENCE</scope>
    <source>
        <strain evidence="1">EC-137</strain>
    </source>
</reference>
<dbReference type="EMBL" id="MU273487">
    <property type="protein sequence ID" value="KAI0035238.1"/>
    <property type="molecule type" value="Genomic_DNA"/>
</dbReference>
<name>A0ACB8QU74_9AGAM</name>
<gene>
    <name evidence="1" type="ORF">K488DRAFT_23717</name>
</gene>
<comment type="caution">
    <text evidence="1">The sequence shown here is derived from an EMBL/GenBank/DDBJ whole genome shotgun (WGS) entry which is preliminary data.</text>
</comment>